<feature type="signal peptide" evidence="1">
    <location>
        <begin position="1"/>
        <end position="17"/>
    </location>
</feature>
<dbReference type="EMBL" id="FOZM01000001">
    <property type="protein sequence ID" value="SFS10520.1"/>
    <property type="molecule type" value="Genomic_DNA"/>
</dbReference>
<organism evidence="2 3">
    <name type="scientific">Yoonia litorea</name>
    <dbReference type="NCBI Taxonomy" id="1123755"/>
    <lineage>
        <taxon>Bacteria</taxon>
        <taxon>Pseudomonadati</taxon>
        <taxon>Pseudomonadota</taxon>
        <taxon>Alphaproteobacteria</taxon>
        <taxon>Rhodobacterales</taxon>
        <taxon>Paracoccaceae</taxon>
        <taxon>Yoonia</taxon>
    </lineage>
</organism>
<evidence type="ECO:0000256" key="1">
    <source>
        <dbReference type="SAM" id="SignalP"/>
    </source>
</evidence>
<keyword evidence="1" id="KW-0732">Signal</keyword>
<evidence type="ECO:0000313" key="2">
    <source>
        <dbReference type="EMBL" id="SFS10520.1"/>
    </source>
</evidence>
<keyword evidence="3" id="KW-1185">Reference proteome</keyword>
<dbReference type="InterPro" id="IPR019613">
    <property type="entry name" value="DUF4198"/>
</dbReference>
<dbReference type="Pfam" id="PF10670">
    <property type="entry name" value="DUF4198"/>
    <property type="match status" value="1"/>
</dbReference>
<dbReference type="OrthoDB" id="581894at2"/>
<reference evidence="2 3" key="1">
    <citation type="submission" date="2016-10" db="EMBL/GenBank/DDBJ databases">
        <authorList>
            <person name="de Groot N.N."/>
        </authorList>
    </citation>
    <scope>NUCLEOTIDE SEQUENCE [LARGE SCALE GENOMIC DNA]</scope>
    <source>
        <strain evidence="2 3">DSM 29433</strain>
    </source>
</reference>
<dbReference type="AlphaFoldDB" id="A0A1I6M4A7"/>
<evidence type="ECO:0008006" key="4">
    <source>
        <dbReference type="Google" id="ProtNLM"/>
    </source>
</evidence>
<gene>
    <name evidence="2" type="ORF">SAMN05444714_1217</name>
</gene>
<accession>A0A1I6M4A7</accession>
<feature type="chain" id="PRO_5011728399" description="GH25 family protein" evidence="1">
    <location>
        <begin position="18"/>
        <end position="266"/>
    </location>
</feature>
<dbReference type="RefSeq" id="WP_090207630.1">
    <property type="nucleotide sequence ID" value="NZ_FOZM01000001.1"/>
</dbReference>
<proteinExistence type="predicted"/>
<evidence type="ECO:0000313" key="3">
    <source>
        <dbReference type="Proteomes" id="UP000198926"/>
    </source>
</evidence>
<dbReference type="Proteomes" id="UP000198926">
    <property type="component" value="Unassembled WGS sequence"/>
</dbReference>
<dbReference type="STRING" id="1123755.SAMN05444714_1217"/>
<name>A0A1I6M4A7_9RHOB</name>
<protein>
    <recommendedName>
        <fullName evidence="4">GH25 family protein</fullName>
    </recommendedName>
</protein>
<sequence>MRFLALVLSLLATPALAHEFWIEPVDYQIPADGTLEAHLVNGEEFFGSKIPFLPQRFANFVLFAGDEAVRVRGRPGDSPAMAMEPLNEGLHIAAYESNNATVDYENWEKFQRFVDHKDFGDILSVHQARGLPLENFGELYSRYAKALFAVGDGAGADRRVGLETEIVALTNPYIDDLTDGMVVQVYYRNDVRADVQLEVFEKDANGGVTISLYRTDADGIGSFPVKPGHRYMVDAVVLREPAAQAAEATGTVWETLWANLTFAVPE</sequence>